<dbReference type="Gene3D" id="3.40.50.2000">
    <property type="entry name" value="Glycogen Phosphorylase B"/>
    <property type="match status" value="2"/>
</dbReference>
<protein>
    <submittedName>
        <fullName evidence="2">Glycosyltransferase</fullName>
    </submittedName>
</protein>
<dbReference type="Pfam" id="PF13439">
    <property type="entry name" value="Glyco_transf_4"/>
    <property type="match status" value="1"/>
</dbReference>
<dbReference type="InterPro" id="IPR050194">
    <property type="entry name" value="Glycosyltransferase_grp1"/>
</dbReference>
<name>A0A974SIE0_9HYPH</name>
<dbReference type="Proteomes" id="UP000596427">
    <property type="component" value="Chromosome"/>
</dbReference>
<keyword evidence="3" id="KW-1185">Reference proteome</keyword>
<feature type="domain" description="Glycosyltransferase subfamily 4-like N-terminal" evidence="1">
    <location>
        <begin position="15"/>
        <end position="179"/>
    </location>
</feature>
<dbReference type="SUPFAM" id="SSF53756">
    <property type="entry name" value="UDP-Glycosyltransferase/glycogen phosphorylase"/>
    <property type="match status" value="1"/>
</dbReference>
<organism evidence="2 3">
    <name type="scientific">Xanthobacter dioxanivorans</name>
    <dbReference type="NCBI Taxonomy" id="2528964"/>
    <lineage>
        <taxon>Bacteria</taxon>
        <taxon>Pseudomonadati</taxon>
        <taxon>Pseudomonadota</taxon>
        <taxon>Alphaproteobacteria</taxon>
        <taxon>Hyphomicrobiales</taxon>
        <taxon>Xanthobacteraceae</taxon>
        <taxon>Xanthobacter</taxon>
    </lineage>
</organism>
<proteinExistence type="predicted"/>
<dbReference type="AlphaFoldDB" id="A0A974SIE0"/>
<dbReference type="Pfam" id="PF13692">
    <property type="entry name" value="Glyco_trans_1_4"/>
    <property type="match status" value="1"/>
</dbReference>
<dbReference type="KEGG" id="xdi:EZH22_19535"/>
<dbReference type="InterPro" id="IPR028098">
    <property type="entry name" value="Glyco_trans_4-like_N"/>
</dbReference>
<gene>
    <name evidence="2" type="ORF">EZH22_19535</name>
</gene>
<accession>A0A974SIE0</accession>
<dbReference type="PANTHER" id="PTHR45947">
    <property type="entry name" value="SULFOQUINOVOSYL TRANSFERASE SQD2"/>
    <property type="match status" value="1"/>
</dbReference>
<reference evidence="2 3" key="1">
    <citation type="submission" date="2020-10" db="EMBL/GenBank/DDBJ databases">
        <title>Degradation of 1,4-Dioxane by Xanthobacter sp. YN2, via a Novel Group-2 Soluble Di-Iron Monooxygenase.</title>
        <authorList>
            <person name="Ma F."/>
            <person name="Wang Y."/>
            <person name="Yang J."/>
            <person name="Guo H."/>
            <person name="Su D."/>
            <person name="Yu L."/>
        </authorList>
    </citation>
    <scope>NUCLEOTIDE SEQUENCE [LARGE SCALE GENOMIC DNA]</scope>
    <source>
        <strain evidence="2 3">YN2</strain>
    </source>
</reference>
<dbReference type="RefSeq" id="WP_203192141.1">
    <property type="nucleotide sequence ID" value="NZ_CP063362.1"/>
</dbReference>
<dbReference type="PANTHER" id="PTHR45947:SF3">
    <property type="entry name" value="SULFOQUINOVOSYL TRANSFERASE SQD2"/>
    <property type="match status" value="1"/>
</dbReference>
<evidence type="ECO:0000259" key="1">
    <source>
        <dbReference type="Pfam" id="PF13439"/>
    </source>
</evidence>
<evidence type="ECO:0000313" key="3">
    <source>
        <dbReference type="Proteomes" id="UP000596427"/>
    </source>
</evidence>
<dbReference type="GO" id="GO:0016757">
    <property type="term" value="F:glycosyltransferase activity"/>
    <property type="evidence" value="ECO:0007669"/>
    <property type="project" value="TreeGrafter"/>
</dbReference>
<dbReference type="EMBL" id="CP063362">
    <property type="protein sequence ID" value="QRG05273.1"/>
    <property type="molecule type" value="Genomic_DNA"/>
</dbReference>
<sequence>MKIALISSGYLPVLDGVTVSVHERVMRLAARGHRVLLLAPRPGPALGGIGALPEGVEHVALASAPFGGAHGDRNAVHAAHGEIETALAAFRPDVIHVDEPERLALGLKRIPARAYARRHGVPSIAFFHTNFVDYAVGDGALRPLGAIGWRAVARLYALYDATLVPSAETHRRLESFGLRTGVYGRFNGADTSLFTPALRQPGYWAREWGLPEIDGRFVLLVVGRLTADKGWRFWEGALPALGRRLGDRLAVVVAGEGALRPRVAQLLATAVPQGHLLGAVPRARMPGLLANADLYATASRHENASLAVYEAQASGTPVIAPRAGGLPDQIADGRTGLLFEPADLKGFVAAVARVAEHAAVRAELREALVAHRNSIGWDAAVAAWLEAVEGIVARNRRVA</sequence>
<evidence type="ECO:0000313" key="2">
    <source>
        <dbReference type="EMBL" id="QRG05273.1"/>
    </source>
</evidence>